<comment type="caution">
    <text evidence="1">The sequence shown here is derived from an EMBL/GenBank/DDBJ whole genome shotgun (WGS) entry which is preliminary data.</text>
</comment>
<dbReference type="Proteomes" id="UP001519460">
    <property type="component" value="Unassembled WGS sequence"/>
</dbReference>
<keyword evidence="2" id="KW-1185">Reference proteome</keyword>
<evidence type="ECO:0000313" key="2">
    <source>
        <dbReference type="Proteomes" id="UP001519460"/>
    </source>
</evidence>
<accession>A0ABD0J5Z9</accession>
<sequence>MNVSLMFQKHSTTSACHIRKSSNAGCETFGRKLRMSARGRMNIVKEVGKAKTHPRHPVQQAQWVERANQHARTPTRNVNVNNKGVGTTWNVDNKAGEQQGKWSGVWITASKNCKKHKHFPPREKKNKYHVIALSACSLRPESKDPT</sequence>
<evidence type="ECO:0000313" key="1">
    <source>
        <dbReference type="EMBL" id="KAK7462607.1"/>
    </source>
</evidence>
<protein>
    <submittedName>
        <fullName evidence="1">Uncharacterized protein</fullName>
    </submittedName>
</protein>
<name>A0ABD0J5Z9_9CAEN</name>
<dbReference type="AlphaFoldDB" id="A0ABD0J5Z9"/>
<gene>
    <name evidence="1" type="ORF">BaRGS_00038360</name>
</gene>
<reference evidence="1 2" key="1">
    <citation type="journal article" date="2023" name="Sci. Data">
        <title>Genome assembly of the Korean intertidal mud-creeper Batillaria attramentaria.</title>
        <authorList>
            <person name="Patra A.K."/>
            <person name="Ho P.T."/>
            <person name="Jun S."/>
            <person name="Lee S.J."/>
            <person name="Kim Y."/>
            <person name="Won Y.J."/>
        </authorList>
    </citation>
    <scope>NUCLEOTIDE SEQUENCE [LARGE SCALE GENOMIC DNA]</scope>
    <source>
        <strain evidence="1">Wonlab-2016</strain>
    </source>
</reference>
<dbReference type="EMBL" id="JACVVK020000615">
    <property type="protein sequence ID" value="KAK7462607.1"/>
    <property type="molecule type" value="Genomic_DNA"/>
</dbReference>
<organism evidence="1 2">
    <name type="scientific">Batillaria attramentaria</name>
    <dbReference type="NCBI Taxonomy" id="370345"/>
    <lineage>
        <taxon>Eukaryota</taxon>
        <taxon>Metazoa</taxon>
        <taxon>Spiralia</taxon>
        <taxon>Lophotrochozoa</taxon>
        <taxon>Mollusca</taxon>
        <taxon>Gastropoda</taxon>
        <taxon>Caenogastropoda</taxon>
        <taxon>Sorbeoconcha</taxon>
        <taxon>Cerithioidea</taxon>
        <taxon>Batillariidae</taxon>
        <taxon>Batillaria</taxon>
    </lineage>
</organism>
<proteinExistence type="predicted"/>